<feature type="modified residue" description="Phosphohistidine; by EIIA" evidence="9">
    <location>
        <position position="14"/>
    </location>
</feature>
<evidence type="ECO:0000256" key="3">
    <source>
        <dbReference type="ARBA" id="ARBA00022490"/>
    </source>
</evidence>
<organism evidence="11 12">
    <name type="scientific">Vagococcus teuberi</name>
    <dbReference type="NCBI Taxonomy" id="519472"/>
    <lineage>
        <taxon>Bacteria</taxon>
        <taxon>Bacillati</taxon>
        <taxon>Bacillota</taxon>
        <taxon>Bacilli</taxon>
        <taxon>Lactobacillales</taxon>
        <taxon>Enterococcaceae</taxon>
        <taxon>Vagococcus</taxon>
    </lineage>
</organism>
<evidence type="ECO:0000256" key="7">
    <source>
        <dbReference type="ARBA" id="ARBA00022777"/>
    </source>
</evidence>
<dbReference type="GO" id="GO:0005737">
    <property type="term" value="C:cytoplasm"/>
    <property type="evidence" value="ECO:0007669"/>
    <property type="project" value="UniProtKB-SubCell"/>
</dbReference>
<keyword evidence="2" id="KW-0813">Transport</keyword>
<proteinExistence type="predicted"/>
<feature type="domain" description="PTS EIIB type-4" evidence="10">
    <location>
        <begin position="1"/>
        <end position="165"/>
    </location>
</feature>
<dbReference type="KEGG" id="vte:BHY08_06870"/>
<evidence type="ECO:0000256" key="2">
    <source>
        <dbReference type="ARBA" id="ARBA00022448"/>
    </source>
</evidence>
<evidence type="ECO:0000256" key="9">
    <source>
        <dbReference type="PIRSR" id="PIRSR618455-2"/>
    </source>
</evidence>
<protein>
    <submittedName>
        <fullName evidence="11">PTS fructose transporter subunit IIB</fullName>
    </submittedName>
</protein>
<dbReference type="CDD" id="cd00001">
    <property type="entry name" value="PTS_IIB_man"/>
    <property type="match status" value="1"/>
</dbReference>
<dbReference type="EMBL" id="CP017267">
    <property type="protein sequence ID" value="APB31575.1"/>
    <property type="molecule type" value="Genomic_DNA"/>
</dbReference>
<dbReference type="InterPro" id="IPR004720">
    <property type="entry name" value="PTS_IIB_sorbose-sp"/>
</dbReference>
<dbReference type="PROSITE" id="PS51101">
    <property type="entry name" value="PTS_EIIB_TYPE_4"/>
    <property type="match status" value="1"/>
</dbReference>
<reference evidence="11 12" key="1">
    <citation type="submission" date="2016-09" db="EMBL/GenBank/DDBJ databases">
        <title>Vagococcus teuberi sp. nov., isolated from the Malian artisanal sour milk fene.</title>
        <authorList>
            <person name="Wullschleger S."/>
            <person name="Seifert C."/>
            <person name="Baumgartner S."/>
            <person name="Lacroix C."/>
            <person name="Bonfoh B."/>
            <person name="Stevens M.J."/>
            <person name="Meile L."/>
        </authorList>
    </citation>
    <scope>NUCLEOTIDE SEQUENCE [LARGE SCALE GENOMIC DNA]</scope>
    <source>
        <strain evidence="11 12">DSM 21459</strain>
    </source>
</reference>
<sequence length="172" mass="19180">MDIRLVRIDDRLIHGQVATVWTKHSKINRILVVSDDVAQDSLRKTLLIQAAPPNIVVNVIPVAKMIEVYHDPRFNNSIKAMLLFTNPTDVKRVVEAGVIIDSVNVGGMSYQKGKYMLTNAVAVDEVDEDAFCYLDGRGVSIEIRKVVSDSPVGLIQLLKKNQTKNDKKKAIQ</sequence>
<evidence type="ECO:0000256" key="4">
    <source>
        <dbReference type="ARBA" id="ARBA00022597"/>
    </source>
</evidence>
<evidence type="ECO:0000313" key="12">
    <source>
        <dbReference type="Proteomes" id="UP000191200"/>
    </source>
</evidence>
<dbReference type="RefSeq" id="WP_071457167.1">
    <property type="nucleotide sequence ID" value="NZ_CP017267.1"/>
</dbReference>
<keyword evidence="7" id="KW-0418">Kinase</keyword>
<dbReference type="Gene3D" id="3.40.35.10">
    <property type="entry name" value="Phosphotransferase system, sorbose subfamily IIB component"/>
    <property type="match status" value="1"/>
</dbReference>
<dbReference type="Proteomes" id="UP000191200">
    <property type="component" value="Chromosome"/>
</dbReference>
<dbReference type="AlphaFoldDB" id="A0A1J0A6N8"/>
<dbReference type="SUPFAM" id="SSF52728">
    <property type="entry name" value="PTS IIb component"/>
    <property type="match status" value="1"/>
</dbReference>
<dbReference type="OrthoDB" id="9788818at2"/>
<dbReference type="InterPro" id="IPR036667">
    <property type="entry name" value="PTS_IIB_sorbose-sp_sf"/>
</dbReference>
<dbReference type="InterPro" id="IPR018455">
    <property type="entry name" value="PTS_IIB_sorbose-sp_subgr"/>
</dbReference>
<feature type="active site" description="Pros-phosphohistidine intermediate; for EIIB activity" evidence="8">
    <location>
        <position position="14"/>
    </location>
</feature>
<accession>A0A1J0A6N8</accession>
<dbReference type="NCBIfam" id="TIGR00854">
    <property type="entry name" value="pts-sorbose"/>
    <property type="match status" value="1"/>
</dbReference>
<keyword evidence="12" id="KW-1185">Reference proteome</keyword>
<evidence type="ECO:0000256" key="1">
    <source>
        <dbReference type="ARBA" id="ARBA00004496"/>
    </source>
</evidence>
<evidence type="ECO:0000313" key="11">
    <source>
        <dbReference type="EMBL" id="APB31575.1"/>
    </source>
</evidence>
<evidence type="ECO:0000256" key="8">
    <source>
        <dbReference type="PIRSR" id="PIRSR618455-1"/>
    </source>
</evidence>
<keyword evidence="5" id="KW-0808">Transferase</keyword>
<dbReference type="GO" id="GO:0009401">
    <property type="term" value="P:phosphoenolpyruvate-dependent sugar phosphotransferase system"/>
    <property type="evidence" value="ECO:0007669"/>
    <property type="project" value="UniProtKB-KW"/>
</dbReference>
<evidence type="ECO:0000259" key="10">
    <source>
        <dbReference type="PROSITE" id="PS51101"/>
    </source>
</evidence>
<evidence type="ECO:0000256" key="5">
    <source>
        <dbReference type="ARBA" id="ARBA00022679"/>
    </source>
</evidence>
<comment type="subcellular location">
    <subcellularLocation>
        <location evidence="1">Cytoplasm</location>
    </subcellularLocation>
</comment>
<name>A0A1J0A6N8_9ENTE</name>
<dbReference type="Pfam" id="PF03830">
    <property type="entry name" value="PTSIIB_sorb"/>
    <property type="match status" value="1"/>
</dbReference>
<dbReference type="STRING" id="519472.BHY08_06870"/>
<keyword evidence="4" id="KW-0762">Sugar transport</keyword>
<evidence type="ECO:0000256" key="6">
    <source>
        <dbReference type="ARBA" id="ARBA00022683"/>
    </source>
</evidence>
<keyword evidence="6" id="KW-0598">Phosphotransferase system</keyword>
<gene>
    <name evidence="11" type="ORF">BHY08_06870</name>
</gene>
<keyword evidence="3" id="KW-0963">Cytoplasm</keyword>
<dbReference type="GO" id="GO:0008982">
    <property type="term" value="F:protein-N(PI)-phosphohistidine-sugar phosphotransferase activity"/>
    <property type="evidence" value="ECO:0007669"/>
    <property type="project" value="InterPro"/>
</dbReference>
<dbReference type="GO" id="GO:0016301">
    <property type="term" value="F:kinase activity"/>
    <property type="evidence" value="ECO:0007669"/>
    <property type="project" value="UniProtKB-KW"/>
</dbReference>